<dbReference type="PANTHER" id="PTHR24171">
    <property type="entry name" value="ANKYRIN REPEAT DOMAIN-CONTAINING PROTEIN 39-RELATED"/>
    <property type="match status" value="1"/>
</dbReference>
<sequence length="534" mass="59433">MPHFLHYTFIEYFGACWLLENQEKGSEVAKEVWLRLLNRDVGVGVRHILEHMLSDGLPLHRAVLEGSEGALEAALEAGGDPDESDRFGRTALVQAASLGRADAVGALLAKGCDPGRGDALLGWTALRYASACGHLEAAERLLRGGADPDHFVTHNIDIRDLVFKAAEKGWPAIMEKILKKKDGYKDIRFEKGITPIMIAAMNGQTCTVQILLKYGASVSKKDIFNRQPIHYALCSRNIEIPELLLKRRADPNARDQNGKTPLLMAARADTQLTELLLEHGADVNAKDDDQWTALHHAIQKRHHQNMKLLLDRKADPNAVVEGGYTPLMTAAVYGDAQSTEILLEHGADVTQRDGSHMTALHYAVECQHHQIVMLLLESKADLNAVNKWDETPLMMAARAGDEQSTKLLLEHVDVSQRNGCLMTALHYAVERRHHQMMMLLLESKADPNAEDKRGETPLMTAVRVGDEQSTEILLKHGADVNRRNKRDMTALHYATRIRHYQITKLLLENKADPNAGDKLGETPLMMAARPRSYS</sequence>
<keyword evidence="5" id="KW-1185">Reference proteome</keyword>
<keyword evidence="1" id="KW-0677">Repeat</keyword>
<dbReference type="InterPro" id="IPR036770">
    <property type="entry name" value="Ankyrin_rpt-contain_sf"/>
</dbReference>
<dbReference type="Pfam" id="PF12796">
    <property type="entry name" value="Ank_2"/>
    <property type="match status" value="4"/>
</dbReference>
<feature type="repeat" description="ANK" evidence="3">
    <location>
        <begin position="191"/>
        <end position="223"/>
    </location>
</feature>
<feature type="repeat" description="ANK" evidence="3">
    <location>
        <begin position="257"/>
        <end position="288"/>
    </location>
</feature>
<evidence type="ECO:0008006" key="6">
    <source>
        <dbReference type="Google" id="ProtNLM"/>
    </source>
</evidence>
<feature type="repeat" description="ANK" evidence="3">
    <location>
        <begin position="453"/>
        <end position="485"/>
    </location>
</feature>
<dbReference type="PANTHER" id="PTHR24171:SF9">
    <property type="entry name" value="ANKYRIN REPEAT DOMAIN-CONTAINING PROTEIN 39"/>
    <property type="match status" value="1"/>
</dbReference>
<gene>
    <name evidence="4" type="ORF">R5R35_006121</name>
</gene>
<proteinExistence type="predicted"/>
<dbReference type="PROSITE" id="PS50297">
    <property type="entry name" value="ANK_REP_REGION"/>
    <property type="match status" value="9"/>
</dbReference>
<dbReference type="SMART" id="SM00248">
    <property type="entry name" value="ANK"/>
    <property type="match status" value="13"/>
</dbReference>
<protein>
    <recommendedName>
        <fullName evidence="6">Ankyrin repeat protein</fullName>
    </recommendedName>
</protein>
<dbReference type="PROSITE" id="PS50088">
    <property type="entry name" value="ANK_REPEAT"/>
    <property type="match status" value="11"/>
</dbReference>
<evidence type="ECO:0000313" key="5">
    <source>
        <dbReference type="Proteomes" id="UP001378592"/>
    </source>
</evidence>
<feature type="repeat" description="ANK" evidence="3">
    <location>
        <begin position="224"/>
        <end position="256"/>
    </location>
</feature>
<feature type="repeat" description="ANK" evidence="3">
    <location>
        <begin position="423"/>
        <end position="452"/>
    </location>
</feature>
<evidence type="ECO:0000256" key="3">
    <source>
        <dbReference type="PROSITE-ProRule" id="PRU00023"/>
    </source>
</evidence>
<comment type="caution">
    <text evidence="4">The sequence shown here is derived from an EMBL/GenBank/DDBJ whole genome shotgun (WGS) entry which is preliminary data.</text>
</comment>
<feature type="repeat" description="ANK" evidence="3">
    <location>
        <begin position="54"/>
        <end position="86"/>
    </location>
</feature>
<dbReference type="EMBL" id="JAZDUA010000040">
    <property type="protein sequence ID" value="KAK7871421.1"/>
    <property type="molecule type" value="Genomic_DNA"/>
</dbReference>
<feature type="repeat" description="ANK" evidence="3">
    <location>
        <begin position="355"/>
        <end position="387"/>
    </location>
</feature>
<reference evidence="4 5" key="1">
    <citation type="submission" date="2024-03" db="EMBL/GenBank/DDBJ databases">
        <title>The genome assembly and annotation of the cricket Gryllus longicercus Weissman &amp; Gray.</title>
        <authorList>
            <person name="Szrajer S."/>
            <person name="Gray D."/>
            <person name="Ylla G."/>
        </authorList>
    </citation>
    <scope>NUCLEOTIDE SEQUENCE [LARGE SCALE GENOMIC DNA]</scope>
    <source>
        <strain evidence="4">DAG 2021-001</strain>
        <tissue evidence="4">Whole body minus gut</tissue>
    </source>
</reference>
<dbReference type="Pfam" id="PF00023">
    <property type="entry name" value="Ank"/>
    <property type="match status" value="2"/>
</dbReference>
<feature type="repeat" description="ANK" evidence="3">
    <location>
        <begin position="121"/>
        <end position="149"/>
    </location>
</feature>
<dbReference type="Proteomes" id="UP001378592">
    <property type="component" value="Unassembled WGS sequence"/>
</dbReference>
<name>A0AAN9VZ62_9ORTH</name>
<feature type="repeat" description="ANK" evidence="3">
    <location>
        <begin position="486"/>
        <end position="518"/>
    </location>
</feature>
<dbReference type="InterPro" id="IPR002110">
    <property type="entry name" value="Ankyrin_rpt"/>
</dbReference>
<feature type="repeat" description="ANK" evidence="3">
    <location>
        <begin position="322"/>
        <end position="354"/>
    </location>
</feature>
<evidence type="ECO:0000313" key="4">
    <source>
        <dbReference type="EMBL" id="KAK7871421.1"/>
    </source>
</evidence>
<feature type="repeat" description="ANK" evidence="3">
    <location>
        <begin position="289"/>
        <end position="321"/>
    </location>
</feature>
<dbReference type="AlphaFoldDB" id="A0AAN9VZ62"/>
<organism evidence="4 5">
    <name type="scientific">Gryllus longicercus</name>
    <dbReference type="NCBI Taxonomy" id="2509291"/>
    <lineage>
        <taxon>Eukaryota</taxon>
        <taxon>Metazoa</taxon>
        <taxon>Ecdysozoa</taxon>
        <taxon>Arthropoda</taxon>
        <taxon>Hexapoda</taxon>
        <taxon>Insecta</taxon>
        <taxon>Pterygota</taxon>
        <taxon>Neoptera</taxon>
        <taxon>Polyneoptera</taxon>
        <taxon>Orthoptera</taxon>
        <taxon>Ensifera</taxon>
        <taxon>Gryllidea</taxon>
        <taxon>Grylloidea</taxon>
        <taxon>Gryllidae</taxon>
        <taxon>Gryllinae</taxon>
        <taxon>Gryllus</taxon>
    </lineage>
</organism>
<dbReference type="Gene3D" id="1.25.40.20">
    <property type="entry name" value="Ankyrin repeat-containing domain"/>
    <property type="match status" value="5"/>
</dbReference>
<keyword evidence="2 3" id="KW-0040">ANK repeat</keyword>
<accession>A0AAN9VZ62</accession>
<evidence type="ECO:0000256" key="2">
    <source>
        <dbReference type="ARBA" id="ARBA00023043"/>
    </source>
</evidence>
<evidence type="ECO:0000256" key="1">
    <source>
        <dbReference type="ARBA" id="ARBA00022737"/>
    </source>
</evidence>
<dbReference type="PRINTS" id="PR01415">
    <property type="entry name" value="ANKYRIN"/>
</dbReference>
<dbReference type="SUPFAM" id="SSF48403">
    <property type="entry name" value="Ankyrin repeat"/>
    <property type="match status" value="2"/>
</dbReference>